<reference evidence="3 4" key="1">
    <citation type="submission" date="2016-07" db="EMBL/GenBank/DDBJ databases">
        <title>Genome analysis of Flavihumibacter stibioxidans YS-17.</title>
        <authorList>
            <person name="Shi K."/>
            <person name="Han Y."/>
            <person name="Wang G."/>
        </authorList>
    </citation>
    <scope>NUCLEOTIDE SEQUENCE [LARGE SCALE GENOMIC DNA]</scope>
    <source>
        <strain evidence="3 4">YS-17</strain>
    </source>
</reference>
<accession>A0ABR7MC52</accession>
<dbReference type="PANTHER" id="PTHR34220:SF7">
    <property type="entry name" value="SENSOR HISTIDINE KINASE YPDA"/>
    <property type="match status" value="1"/>
</dbReference>
<dbReference type="Proteomes" id="UP000765802">
    <property type="component" value="Unassembled WGS sequence"/>
</dbReference>
<dbReference type="InterPro" id="IPR010559">
    <property type="entry name" value="Sig_transdc_His_kin_internal"/>
</dbReference>
<feature type="domain" description="Signal transduction histidine kinase internal region" evidence="2">
    <location>
        <begin position="162"/>
        <end position="238"/>
    </location>
</feature>
<feature type="transmembrane region" description="Helical" evidence="1">
    <location>
        <begin position="122"/>
        <end position="141"/>
    </location>
</feature>
<dbReference type="InterPro" id="IPR050640">
    <property type="entry name" value="Bact_2-comp_sensor_kinase"/>
</dbReference>
<evidence type="ECO:0000256" key="1">
    <source>
        <dbReference type="SAM" id="Phobius"/>
    </source>
</evidence>
<proteinExistence type="predicted"/>
<evidence type="ECO:0000259" key="2">
    <source>
        <dbReference type="Pfam" id="PF06580"/>
    </source>
</evidence>
<keyword evidence="4" id="KW-1185">Reference proteome</keyword>
<dbReference type="EMBL" id="MBUA01000028">
    <property type="protein sequence ID" value="MBC6492618.1"/>
    <property type="molecule type" value="Genomic_DNA"/>
</dbReference>
<dbReference type="RefSeq" id="WP_187257929.1">
    <property type="nucleotide sequence ID" value="NZ_JBHULF010000020.1"/>
</dbReference>
<organism evidence="3 4">
    <name type="scientific">Flavihumibacter stibioxidans</name>
    <dbReference type="NCBI Taxonomy" id="1834163"/>
    <lineage>
        <taxon>Bacteria</taxon>
        <taxon>Pseudomonadati</taxon>
        <taxon>Bacteroidota</taxon>
        <taxon>Chitinophagia</taxon>
        <taxon>Chitinophagales</taxon>
        <taxon>Chitinophagaceae</taxon>
        <taxon>Flavihumibacter</taxon>
    </lineage>
</organism>
<feature type="transmembrane region" description="Helical" evidence="1">
    <location>
        <begin position="12"/>
        <end position="29"/>
    </location>
</feature>
<feature type="transmembrane region" description="Helical" evidence="1">
    <location>
        <begin position="41"/>
        <end position="60"/>
    </location>
</feature>
<dbReference type="PANTHER" id="PTHR34220">
    <property type="entry name" value="SENSOR HISTIDINE KINASE YPDA"/>
    <property type="match status" value="1"/>
</dbReference>
<keyword evidence="1" id="KW-1133">Transmembrane helix</keyword>
<dbReference type="Pfam" id="PF06580">
    <property type="entry name" value="His_kinase"/>
    <property type="match status" value="1"/>
</dbReference>
<keyword evidence="1" id="KW-0472">Membrane</keyword>
<gene>
    <name evidence="3" type="ORF">BC349_16265</name>
</gene>
<keyword evidence="1" id="KW-0812">Transmembrane</keyword>
<name>A0ABR7MC52_9BACT</name>
<feature type="transmembrane region" description="Helical" evidence="1">
    <location>
        <begin position="81"/>
        <end position="102"/>
    </location>
</feature>
<protein>
    <recommendedName>
        <fullName evidence="2">Signal transduction histidine kinase internal region domain-containing protein</fullName>
    </recommendedName>
</protein>
<sequence length="345" mass="40798">MKFHSPPKYQWIGFLASMPFISVTLNVILFDDRFYQEPIIWFISVPLIFLLGLGSWYLHYQYDHFIRAKYPEFNQTWKRSALKLLVNLFIMSPSVLAIIFLYHQLHLFGYDFRPEDARWCLLVGLIINLLFETLWEVIYLIDKYKESLSEQELLVQMSIGQEFENLKSQVNPHFLFNCFNTLSGLISEDKKQAEKFLDELSKVYRYLLRNNEFGVATLESELAFIESYSQLLKTRHGEGLQINMEIDRKYLPYLLPSLSLQMAVENAVKHNIVSRQQPLVLEIFTTSANQLVINNNLQRKQKREYSTRIGLQNISNKYKLMKQDGFQVIEGDKYFMVVLPLVWNQ</sequence>
<evidence type="ECO:0000313" key="3">
    <source>
        <dbReference type="EMBL" id="MBC6492618.1"/>
    </source>
</evidence>
<comment type="caution">
    <text evidence="3">The sequence shown here is derived from an EMBL/GenBank/DDBJ whole genome shotgun (WGS) entry which is preliminary data.</text>
</comment>
<evidence type="ECO:0000313" key="4">
    <source>
        <dbReference type="Proteomes" id="UP000765802"/>
    </source>
</evidence>